<accession>A0A9X3DXY6</accession>
<evidence type="ECO:0000313" key="4">
    <source>
        <dbReference type="Proteomes" id="UP001146019"/>
    </source>
</evidence>
<dbReference type="GO" id="GO:0015288">
    <property type="term" value="F:porin activity"/>
    <property type="evidence" value="ECO:0007669"/>
    <property type="project" value="InterPro"/>
</dbReference>
<reference evidence="3" key="1">
    <citation type="submission" date="2022-11" db="EMBL/GenBank/DDBJ databases">
        <title>Biodiversity and phylogenetic relationships of bacteria.</title>
        <authorList>
            <person name="Machado R.A.R."/>
            <person name="Bhat A."/>
            <person name="Loulou A."/>
            <person name="Kallel S."/>
        </authorList>
    </citation>
    <scope>NUCLEOTIDE SEQUENCE</scope>
    <source>
        <strain evidence="3">A-IN1</strain>
    </source>
</reference>
<dbReference type="PANTHER" id="PTHR37944:SF1">
    <property type="entry name" value="PORIN B"/>
    <property type="match status" value="1"/>
</dbReference>
<organism evidence="3 4">
    <name type="scientific">Acinetobacter nematophilus</name>
    <dbReference type="NCBI Taxonomy" id="2994642"/>
    <lineage>
        <taxon>Bacteria</taxon>
        <taxon>Pseudomonadati</taxon>
        <taxon>Pseudomonadota</taxon>
        <taxon>Gammaproteobacteria</taxon>
        <taxon>Moraxellales</taxon>
        <taxon>Moraxellaceae</taxon>
        <taxon>Acinetobacter</taxon>
    </lineage>
</organism>
<dbReference type="InterPro" id="IPR007049">
    <property type="entry name" value="Carb-sel_porin_OprB"/>
</dbReference>
<name>A0A9X3DXY6_9GAMM</name>
<proteinExistence type="inferred from homology"/>
<dbReference type="EMBL" id="JAPKMY010000019">
    <property type="protein sequence ID" value="MCX5470015.1"/>
    <property type="molecule type" value="Genomic_DNA"/>
</dbReference>
<gene>
    <name evidence="3" type="ORF">OSH00_20055</name>
</gene>
<dbReference type="Pfam" id="PF04966">
    <property type="entry name" value="OprB"/>
    <property type="match status" value="1"/>
</dbReference>
<dbReference type="GO" id="GO:0008643">
    <property type="term" value="P:carbohydrate transport"/>
    <property type="evidence" value="ECO:0007669"/>
    <property type="project" value="InterPro"/>
</dbReference>
<dbReference type="AlphaFoldDB" id="A0A9X3DXY6"/>
<dbReference type="Proteomes" id="UP001146019">
    <property type="component" value="Unassembled WGS sequence"/>
</dbReference>
<evidence type="ECO:0000256" key="1">
    <source>
        <dbReference type="ARBA" id="ARBA00008769"/>
    </source>
</evidence>
<dbReference type="Gene3D" id="2.40.160.180">
    <property type="entry name" value="Carbohydrate-selective porin OprB"/>
    <property type="match status" value="1"/>
</dbReference>
<sequence>MKKFSLKKIVLASAVVLSGPSSNLAFATEAFDKESPWMLGNWSGKRTALKDKGYNFTLGYTGDYATVLDSEKGSGHSNAYADQVNIAVDLDLAKIFNWEDTEARINITKRGGNALQNEFDALNGQMSQVQEIYGRGQTFRLTELYIKRKFFDGKLDIKAGRFGETYDFSSMDCEFMNVAICGSQFGNWANSPALGGSDWLNGPVSAWALRAKYNISPELYAQVGVYEHNLDNLKRSQGFNLKMNGDGVVIPIEVVWSSLVNHLLGIYRVGYYTTTFKEKNADDNLSNLKQGVWLHAKQQVTSFKGDDKRGLSLALQVGAYGDRNNGPIKDYQTIVSTFKGPFNSRLNDEIGVGLTKLTGNDKYNFAYDSEYNAEIYYAYHYAPWLTVRPNIQYVSNIGALESRGDAWISGIKFNTSF</sequence>
<dbReference type="InterPro" id="IPR052932">
    <property type="entry name" value="OprB_Porin"/>
</dbReference>
<dbReference type="RefSeq" id="WP_266131897.1">
    <property type="nucleotide sequence ID" value="NZ_JAPKMY010000019.1"/>
</dbReference>
<dbReference type="GO" id="GO:0016020">
    <property type="term" value="C:membrane"/>
    <property type="evidence" value="ECO:0007669"/>
    <property type="project" value="InterPro"/>
</dbReference>
<evidence type="ECO:0000313" key="3">
    <source>
        <dbReference type="EMBL" id="MCX5470015.1"/>
    </source>
</evidence>
<evidence type="ECO:0000256" key="2">
    <source>
        <dbReference type="RuleBase" id="RU363072"/>
    </source>
</evidence>
<dbReference type="PANTHER" id="PTHR37944">
    <property type="entry name" value="PORIN B"/>
    <property type="match status" value="1"/>
</dbReference>
<feature type="signal peptide" evidence="2">
    <location>
        <begin position="1"/>
        <end position="27"/>
    </location>
</feature>
<protein>
    <submittedName>
        <fullName evidence="3">Carbohydrate porin</fullName>
    </submittedName>
</protein>
<comment type="similarity">
    <text evidence="1 2">Belongs to the OprB family.</text>
</comment>
<dbReference type="InterPro" id="IPR038673">
    <property type="entry name" value="OprB_sf"/>
</dbReference>
<comment type="caution">
    <text evidence="3">The sequence shown here is derived from an EMBL/GenBank/DDBJ whole genome shotgun (WGS) entry which is preliminary data.</text>
</comment>
<feature type="chain" id="PRO_5041017068" evidence="2">
    <location>
        <begin position="28"/>
        <end position="417"/>
    </location>
</feature>
<keyword evidence="4" id="KW-1185">Reference proteome</keyword>
<keyword evidence="2" id="KW-0732">Signal</keyword>